<proteinExistence type="predicted"/>
<keyword evidence="2" id="KW-0489">Methyltransferase</keyword>
<sequence>MSNTNQWNADKYNKHTNFVLAQPVIELLNPQEDEKILDLGCGDGTLAIKIEKSNAKVIAVDLSQNMVKKTKKRGIEAYLMDATELNFKNEFDAVFSNLVLHWVKDSQMAIKKVHNSLKNNGRFVAEFGGYGDIQQPLYAMQKVFEDNKEYGKFNNPWYFPKDTDYKQILEKNGFKVKYIELISRATKIDDISNWLDMFANGIISHLTNEQQLNFKQEVSRILKPMIYTEENGWVINHVRLRFKATKV</sequence>
<dbReference type="PANTHER" id="PTHR43861:SF1">
    <property type="entry name" value="TRANS-ACONITATE 2-METHYLTRANSFERASE"/>
    <property type="match status" value="1"/>
</dbReference>
<dbReference type="GO" id="GO:0008757">
    <property type="term" value="F:S-adenosylmethionine-dependent methyltransferase activity"/>
    <property type="evidence" value="ECO:0007669"/>
    <property type="project" value="InterPro"/>
</dbReference>
<protein>
    <submittedName>
        <fullName evidence="2">Methyltransferase</fullName>
        <ecNumber evidence="2">2.1.1.-</ecNumber>
    </submittedName>
</protein>
<dbReference type="GO" id="GO:0032259">
    <property type="term" value="P:methylation"/>
    <property type="evidence" value="ECO:0007669"/>
    <property type="project" value="UniProtKB-KW"/>
</dbReference>
<evidence type="ECO:0000259" key="1">
    <source>
        <dbReference type="Pfam" id="PF08241"/>
    </source>
</evidence>
<dbReference type="InterPro" id="IPR013216">
    <property type="entry name" value="Methyltransf_11"/>
</dbReference>
<evidence type="ECO:0000313" key="2">
    <source>
        <dbReference type="EMBL" id="SFV50808.1"/>
    </source>
</evidence>
<reference evidence="2" key="1">
    <citation type="submission" date="2016-10" db="EMBL/GenBank/DDBJ databases">
        <authorList>
            <person name="de Groot N.N."/>
        </authorList>
    </citation>
    <scope>NUCLEOTIDE SEQUENCE</scope>
</reference>
<feature type="domain" description="Methyltransferase type 11" evidence="1">
    <location>
        <begin position="37"/>
        <end position="124"/>
    </location>
</feature>
<dbReference type="EMBL" id="FPHE01000014">
    <property type="protein sequence ID" value="SFV50808.1"/>
    <property type="molecule type" value="Genomic_DNA"/>
</dbReference>
<dbReference type="AlphaFoldDB" id="A0A1W1BBK5"/>
<gene>
    <name evidence="2" type="ORF">MNB_SV-12-1081</name>
</gene>
<dbReference type="Gene3D" id="3.40.50.150">
    <property type="entry name" value="Vaccinia Virus protein VP39"/>
    <property type="match status" value="1"/>
</dbReference>
<name>A0A1W1BBK5_9ZZZZ</name>
<dbReference type="Pfam" id="PF08241">
    <property type="entry name" value="Methyltransf_11"/>
    <property type="match status" value="1"/>
</dbReference>
<dbReference type="EC" id="2.1.1.-" evidence="2"/>
<dbReference type="SUPFAM" id="SSF53335">
    <property type="entry name" value="S-adenosyl-L-methionine-dependent methyltransferases"/>
    <property type="match status" value="1"/>
</dbReference>
<dbReference type="InterPro" id="IPR029063">
    <property type="entry name" value="SAM-dependent_MTases_sf"/>
</dbReference>
<keyword evidence="2" id="KW-0808">Transferase</keyword>
<organism evidence="2">
    <name type="scientific">hydrothermal vent metagenome</name>
    <dbReference type="NCBI Taxonomy" id="652676"/>
    <lineage>
        <taxon>unclassified sequences</taxon>
        <taxon>metagenomes</taxon>
        <taxon>ecological metagenomes</taxon>
    </lineage>
</organism>
<dbReference type="CDD" id="cd02440">
    <property type="entry name" value="AdoMet_MTases"/>
    <property type="match status" value="1"/>
</dbReference>
<dbReference type="PANTHER" id="PTHR43861">
    <property type="entry name" value="TRANS-ACONITATE 2-METHYLTRANSFERASE-RELATED"/>
    <property type="match status" value="1"/>
</dbReference>
<accession>A0A1W1BBK5</accession>